<dbReference type="PANTHER" id="PTHR46638:SF1">
    <property type="entry name" value="CORRINOID ADENOSYLTRANSFERASE"/>
    <property type="match status" value="1"/>
</dbReference>
<proteinExistence type="inferred from homology"/>
<reference evidence="10 11" key="1">
    <citation type="journal article" date="2011" name="Stand. Genomic Sci.">
        <title>Complete genome sequence of the thermophilic sulfur-reducer Hippea maritima type strain (MH(2)).</title>
        <authorList>
            <person name="Huntemann M."/>
            <person name="Lu M."/>
            <person name="Nolan M."/>
            <person name="Lapidus A."/>
            <person name="Lucas S."/>
            <person name="Hammon N."/>
            <person name="Deshpande S."/>
            <person name="Cheng J.F."/>
            <person name="Tapia R."/>
            <person name="Han C."/>
            <person name="Goodwin L."/>
            <person name="Pitluck S."/>
            <person name="Liolios K."/>
            <person name="Pagani I."/>
            <person name="Ivanova N."/>
            <person name="Ovchinikova G."/>
            <person name="Pati A."/>
            <person name="Chen A."/>
            <person name="Palaniappan K."/>
            <person name="Land M."/>
            <person name="Hauser L."/>
            <person name="Jeffries C.D."/>
            <person name="Detter J.C."/>
            <person name="Brambilla E.M."/>
            <person name="Rohde M."/>
            <person name="Spring S."/>
            <person name="Goker M."/>
            <person name="Woyke T."/>
            <person name="Bristow J."/>
            <person name="Eisen J.A."/>
            <person name="Markowitz V."/>
            <person name="Hugenholtz P."/>
            <person name="Kyrpides N.C."/>
            <person name="Klenk H.P."/>
            <person name="Mavromatis K."/>
        </authorList>
    </citation>
    <scope>NUCLEOTIDE SEQUENCE [LARGE SCALE GENOMIC DNA]</scope>
    <source>
        <strain evidence="11">ATCC 700847 / DSM 10411 / MH2</strain>
    </source>
</reference>
<organism evidence="10 11">
    <name type="scientific">Hippea maritima (strain ATCC 700847 / DSM 10411 / MH2)</name>
    <dbReference type="NCBI Taxonomy" id="760142"/>
    <lineage>
        <taxon>Bacteria</taxon>
        <taxon>Pseudomonadati</taxon>
        <taxon>Campylobacterota</taxon>
        <taxon>Desulfurellia</taxon>
        <taxon>Desulfurellales</taxon>
        <taxon>Hippeaceae</taxon>
        <taxon>Hippea</taxon>
    </lineage>
</organism>
<evidence type="ECO:0000256" key="9">
    <source>
        <dbReference type="ARBA" id="ARBA00048692"/>
    </source>
</evidence>
<dbReference type="STRING" id="760142.Hipma_0499"/>
<dbReference type="AlphaFoldDB" id="F2LUE4"/>
<dbReference type="GO" id="GO:0005524">
    <property type="term" value="F:ATP binding"/>
    <property type="evidence" value="ECO:0007669"/>
    <property type="project" value="InterPro"/>
</dbReference>
<evidence type="ECO:0000256" key="1">
    <source>
        <dbReference type="ARBA" id="ARBA00005121"/>
    </source>
</evidence>
<dbReference type="Pfam" id="PF02572">
    <property type="entry name" value="CobA_CobO_BtuR"/>
    <property type="match status" value="1"/>
</dbReference>
<dbReference type="EC" id="2.5.1.17" evidence="3"/>
<dbReference type="SUPFAM" id="SSF52540">
    <property type="entry name" value="P-loop containing nucleoside triphosphate hydrolases"/>
    <property type="match status" value="1"/>
</dbReference>
<sequence length="172" mass="19590">MKTKGYIQIYTGNGKGKTTAAIGLAVRAVGAGLKVLFVQFVKGQFYSEHKALKQFENITIKQFGRPGFIHSKPSQEDIKKAKEGYEFVLKAFKENLYDVVILDEANIAVFFKLFSEEDLIELMDKKPQNTELIITGRYATEKVIEKADLVTEMREVKHYYKKGVEAREGIEK</sequence>
<evidence type="ECO:0000313" key="10">
    <source>
        <dbReference type="EMBL" id="AEA33470.1"/>
    </source>
</evidence>
<accession>F2LUE4</accession>
<dbReference type="RefSeq" id="WP_013681511.1">
    <property type="nucleotide sequence ID" value="NC_015318.1"/>
</dbReference>
<gene>
    <name evidence="10" type="ordered locus">Hipma_0499</name>
</gene>
<name>F2LUE4_HIPMA</name>
<dbReference type="EMBL" id="CP002606">
    <property type="protein sequence ID" value="AEA33470.1"/>
    <property type="molecule type" value="Genomic_DNA"/>
</dbReference>
<dbReference type="Gene3D" id="3.40.50.300">
    <property type="entry name" value="P-loop containing nucleotide triphosphate hydrolases"/>
    <property type="match status" value="1"/>
</dbReference>
<evidence type="ECO:0000313" key="11">
    <source>
        <dbReference type="Proteomes" id="UP000008139"/>
    </source>
</evidence>
<dbReference type="GO" id="GO:0009236">
    <property type="term" value="P:cobalamin biosynthetic process"/>
    <property type="evidence" value="ECO:0007669"/>
    <property type="project" value="UniProtKB-UniPathway"/>
</dbReference>
<dbReference type="eggNOG" id="COG2109">
    <property type="taxonomic scope" value="Bacteria"/>
</dbReference>
<dbReference type="HOGENOM" id="CLU_088595_2_0_7"/>
<dbReference type="Proteomes" id="UP000008139">
    <property type="component" value="Chromosome"/>
</dbReference>
<evidence type="ECO:0000256" key="5">
    <source>
        <dbReference type="ARBA" id="ARBA00031529"/>
    </source>
</evidence>
<comment type="catalytic activity">
    <reaction evidence="9">
        <text>2 cob(II)alamin + reduced [electron-transfer flavoprotein] + 2 ATP = 2 adenosylcob(III)alamin + 2 triphosphate + oxidized [electron-transfer flavoprotein] + 3 H(+)</text>
        <dbReference type="Rhea" id="RHEA:28671"/>
        <dbReference type="Rhea" id="RHEA-COMP:10685"/>
        <dbReference type="Rhea" id="RHEA-COMP:10686"/>
        <dbReference type="ChEBI" id="CHEBI:15378"/>
        <dbReference type="ChEBI" id="CHEBI:16304"/>
        <dbReference type="ChEBI" id="CHEBI:18036"/>
        <dbReference type="ChEBI" id="CHEBI:18408"/>
        <dbReference type="ChEBI" id="CHEBI:30616"/>
        <dbReference type="ChEBI" id="CHEBI:57692"/>
        <dbReference type="ChEBI" id="CHEBI:58307"/>
        <dbReference type="EC" id="2.5.1.17"/>
    </reaction>
</comment>
<dbReference type="NCBIfam" id="TIGR00708">
    <property type="entry name" value="cobA"/>
    <property type="match status" value="1"/>
</dbReference>
<evidence type="ECO:0000256" key="8">
    <source>
        <dbReference type="ARBA" id="ARBA00048555"/>
    </source>
</evidence>
<comment type="function">
    <text evidence="4">Required for both de novo synthesis of the corrin ring for the assimilation of exogenous corrinoids. Participates in the adenosylation of a variety of incomplete and complete corrinoids.</text>
</comment>
<evidence type="ECO:0000256" key="7">
    <source>
        <dbReference type="ARBA" id="ARBA00033354"/>
    </source>
</evidence>
<dbReference type="OrthoDB" id="9810309at2"/>
<evidence type="ECO:0000256" key="4">
    <source>
        <dbReference type="ARBA" id="ARBA00024929"/>
    </source>
</evidence>
<dbReference type="PANTHER" id="PTHR46638">
    <property type="entry name" value="CORRINOID ADENOSYLTRANSFERASE"/>
    <property type="match status" value="1"/>
</dbReference>
<keyword evidence="11" id="KW-1185">Reference proteome</keyword>
<dbReference type="FunCoup" id="F2LUE4">
    <property type="interactions" value="137"/>
</dbReference>
<dbReference type="PIRSF" id="PIRSF015617">
    <property type="entry name" value="Adensltrnsf_CobA"/>
    <property type="match status" value="1"/>
</dbReference>
<dbReference type="UniPathway" id="UPA00148">
    <property type="reaction ID" value="UER00233"/>
</dbReference>
<comment type="similarity">
    <text evidence="2">Belongs to the Cob(I)alamin adenosyltransferase family.</text>
</comment>
<comment type="catalytic activity">
    <reaction evidence="8">
        <text>2 cob(II)yrinate a,c diamide + reduced [electron-transfer flavoprotein] + 2 ATP = 2 adenosylcob(III)yrinate a,c-diamide + 2 triphosphate + oxidized [electron-transfer flavoprotein] + 3 H(+)</text>
        <dbReference type="Rhea" id="RHEA:11528"/>
        <dbReference type="Rhea" id="RHEA-COMP:10685"/>
        <dbReference type="Rhea" id="RHEA-COMP:10686"/>
        <dbReference type="ChEBI" id="CHEBI:15378"/>
        <dbReference type="ChEBI" id="CHEBI:18036"/>
        <dbReference type="ChEBI" id="CHEBI:30616"/>
        <dbReference type="ChEBI" id="CHEBI:57692"/>
        <dbReference type="ChEBI" id="CHEBI:58307"/>
        <dbReference type="ChEBI" id="CHEBI:58503"/>
        <dbReference type="ChEBI" id="CHEBI:58537"/>
        <dbReference type="EC" id="2.5.1.17"/>
    </reaction>
</comment>
<evidence type="ECO:0000256" key="3">
    <source>
        <dbReference type="ARBA" id="ARBA00012454"/>
    </source>
</evidence>
<evidence type="ECO:0000256" key="6">
    <source>
        <dbReference type="ARBA" id="ARBA00033334"/>
    </source>
</evidence>
<dbReference type="CDD" id="cd00561">
    <property type="entry name" value="CobA_ACA"/>
    <property type="match status" value="1"/>
</dbReference>
<keyword evidence="10" id="KW-0808">Transferase</keyword>
<dbReference type="KEGG" id="hmr:Hipma_0499"/>
<protein>
    <recommendedName>
        <fullName evidence="3">corrinoid adenosyltransferase</fullName>
        <ecNumber evidence="3">2.5.1.17</ecNumber>
    </recommendedName>
    <alternativeName>
        <fullName evidence="5">Cob(II)alamin adenosyltransferase</fullName>
    </alternativeName>
    <alternativeName>
        <fullName evidence="7">Cob(II)yrinic acid a,c-diamide adenosyltransferase</fullName>
    </alternativeName>
    <alternativeName>
        <fullName evidence="6">Cobinamide/cobalamin adenosyltransferase</fullName>
    </alternativeName>
</protein>
<reference evidence="11" key="2">
    <citation type="submission" date="2011-03" db="EMBL/GenBank/DDBJ databases">
        <title>The complete genome of Hippea maritima DSM 10411.</title>
        <authorList>
            <consortium name="US DOE Joint Genome Institute (JGI-PGF)"/>
            <person name="Lucas S."/>
            <person name="Copeland A."/>
            <person name="Lapidus A."/>
            <person name="Bruce D."/>
            <person name="Goodwin L."/>
            <person name="Pitluck S."/>
            <person name="Peters L."/>
            <person name="Kyrpides N."/>
            <person name="Mavromatis K."/>
            <person name="Pagani I."/>
            <person name="Ivanova N."/>
            <person name="Mikhailova N."/>
            <person name="Lu M."/>
            <person name="Detter J.C."/>
            <person name="Tapia R."/>
            <person name="Han C."/>
            <person name="Land M."/>
            <person name="Hauser L."/>
            <person name="Markowitz V."/>
            <person name="Cheng J.-F."/>
            <person name="Hugenholtz P."/>
            <person name="Woyke T."/>
            <person name="Wu D."/>
            <person name="Spring S."/>
            <person name="Schroeder M."/>
            <person name="Brambilla E."/>
            <person name="Klenk H.-P."/>
            <person name="Eisen J.A."/>
        </authorList>
    </citation>
    <scope>NUCLEOTIDE SEQUENCE [LARGE SCALE GENOMIC DNA]</scope>
    <source>
        <strain evidence="11">ATCC 700847 / DSM 10411 / MH2</strain>
    </source>
</reference>
<dbReference type="NCBIfam" id="NF004637">
    <property type="entry name" value="PRK05986.1"/>
    <property type="match status" value="1"/>
</dbReference>
<dbReference type="InterPro" id="IPR003724">
    <property type="entry name" value="CblAdoTrfase_CobA"/>
</dbReference>
<evidence type="ECO:0000256" key="2">
    <source>
        <dbReference type="ARBA" id="ARBA00007487"/>
    </source>
</evidence>
<dbReference type="InParanoid" id="F2LUE4"/>
<comment type="pathway">
    <text evidence="1">Cofactor biosynthesis; adenosylcobalamin biosynthesis; adenosylcobalamin from cob(II)yrinate a,c-diamide: step 2/7.</text>
</comment>
<dbReference type="GO" id="GO:0008817">
    <property type="term" value="F:corrinoid adenosyltransferase activity"/>
    <property type="evidence" value="ECO:0007669"/>
    <property type="project" value="UniProtKB-EC"/>
</dbReference>
<dbReference type="InterPro" id="IPR027417">
    <property type="entry name" value="P-loop_NTPase"/>
</dbReference>